<dbReference type="InterPro" id="IPR052559">
    <property type="entry name" value="V-haloperoxidase"/>
</dbReference>
<dbReference type="CDD" id="cd03398">
    <property type="entry name" value="PAP2_haloperoxidase"/>
    <property type="match status" value="1"/>
</dbReference>
<reference evidence="3" key="2">
    <citation type="submission" date="2016-04" db="EMBL/GenBank/DDBJ databases">
        <title>First Complete Genome Sequence of a Subdivision 6 Acidobacterium.</title>
        <authorList>
            <person name="Huang S."/>
            <person name="Vieira S."/>
            <person name="Bunk B."/>
            <person name="Riedel T."/>
            <person name="Sproeer C."/>
            <person name="Overmann J."/>
        </authorList>
    </citation>
    <scope>NUCLEOTIDE SEQUENCE [LARGE SCALE GENOMIC DNA]</scope>
    <source>
        <strain evidence="3">DSM 100886 HEG_-6_39</strain>
    </source>
</reference>
<feature type="signal peptide" evidence="1">
    <location>
        <begin position="1"/>
        <end position="27"/>
    </location>
</feature>
<dbReference type="InterPro" id="IPR036938">
    <property type="entry name" value="PAP2/HPO_sf"/>
</dbReference>
<name>A0A143PKU1_LUTPR</name>
<organism evidence="2 3">
    <name type="scientific">Luteitalea pratensis</name>
    <dbReference type="NCBI Taxonomy" id="1855912"/>
    <lineage>
        <taxon>Bacteria</taxon>
        <taxon>Pseudomonadati</taxon>
        <taxon>Acidobacteriota</taxon>
        <taxon>Vicinamibacteria</taxon>
        <taxon>Vicinamibacterales</taxon>
        <taxon>Vicinamibacteraceae</taxon>
        <taxon>Luteitalea</taxon>
    </lineage>
</organism>
<evidence type="ECO:0000313" key="3">
    <source>
        <dbReference type="Proteomes" id="UP000076079"/>
    </source>
</evidence>
<proteinExistence type="predicted"/>
<keyword evidence="1" id="KW-0732">Signal</keyword>
<gene>
    <name evidence="2" type="ORF">LuPra_01569</name>
</gene>
<reference evidence="2 3" key="1">
    <citation type="journal article" date="2016" name="Genome Announc.">
        <title>First Complete Genome Sequence of a Subdivision 6 Acidobacterium Strain.</title>
        <authorList>
            <person name="Huang S."/>
            <person name="Vieira S."/>
            <person name="Bunk B."/>
            <person name="Riedel T."/>
            <person name="Sproer C."/>
            <person name="Overmann J."/>
        </authorList>
    </citation>
    <scope>NUCLEOTIDE SEQUENCE [LARGE SCALE GENOMIC DNA]</scope>
    <source>
        <strain evidence="3">DSM 100886 HEG_-6_39</strain>
    </source>
</reference>
<dbReference type="OrthoDB" id="103227at2"/>
<protein>
    <submittedName>
        <fullName evidence="2">PAP2 superfamily protein</fullName>
    </submittedName>
</protein>
<sequence precursor="true">MFNGRLVRLVSGVTVTLLAGGASVAHAQAPDAVLEWNRILLTTLATPGATTPTVFFTRGPALMHVAIFEALNSFDRTFTPYLEYVEVPDGASRDAAVARAARDTLAAMYPTQVAVYDAALAAQLGRLPADAAERGARVGAAAARAILEARANDGWARRPSPYVLPGMAGYWQPVPPANAAAAFTHYPDVVPFVIGSANQFPVEPPPALSSQRYAADFNEVKAIGSAASTTRTSDQTLVARLFAAVPAVTTTGIPDVWNNLVRDMVRSRGLDDLAAARLYALVDTTFHDALYVSFSGKYLYGFWRPVTAIRDAARDGNPATEPDPGFLSLIPTPPYPTYPGNYACLAASITRVFARYFGRDDIAFSITWAEPAGPGITRSYAGFRQLADEAAKSRVYGGIHFNFDTTSSFGACIPLGDYVFDNTFRRR</sequence>
<keyword evidence="3" id="KW-1185">Reference proteome</keyword>
<dbReference type="Gene3D" id="1.10.606.20">
    <property type="match status" value="1"/>
</dbReference>
<evidence type="ECO:0000256" key="1">
    <source>
        <dbReference type="SAM" id="SignalP"/>
    </source>
</evidence>
<evidence type="ECO:0000313" key="2">
    <source>
        <dbReference type="EMBL" id="AMY08369.1"/>
    </source>
</evidence>
<dbReference type="RefSeq" id="WP_157898873.1">
    <property type="nucleotide sequence ID" value="NZ_CP015136.1"/>
</dbReference>
<dbReference type="SUPFAM" id="SSF48317">
    <property type="entry name" value="Acid phosphatase/Vanadium-dependent haloperoxidase"/>
    <property type="match status" value="1"/>
</dbReference>
<dbReference type="KEGG" id="abac:LuPra_01569"/>
<dbReference type="STRING" id="1855912.LuPra_01569"/>
<dbReference type="PANTHER" id="PTHR34599:SF1">
    <property type="entry name" value="PHOSPHATIDIC ACID PHOSPHATASE TYPE 2_HALOPEROXIDASE DOMAIN-CONTAINING PROTEIN"/>
    <property type="match status" value="1"/>
</dbReference>
<accession>A0A143PKU1</accession>
<dbReference type="Proteomes" id="UP000076079">
    <property type="component" value="Chromosome"/>
</dbReference>
<feature type="chain" id="PRO_5007511629" evidence="1">
    <location>
        <begin position="28"/>
        <end position="427"/>
    </location>
</feature>
<dbReference type="PANTHER" id="PTHR34599">
    <property type="entry name" value="PEROXIDASE-RELATED"/>
    <property type="match status" value="1"/>
</dbReference>
<dbReference type="AlphaFoldDB" id="A0A143PKU1"/>
<dbReference type="EMBL" id="CP015136">
    <property type="protein sequence ID" value="AMY08369.1"/>
    <property type="molecule type" value="Genomic_DNA"/>
</dbReference>